<dbReference type="SUPFAM" id="SSF52172">
    <property type="entry name" value="CheY-like"/>
    <property type="match status" value="1"/>
</dbReference>
<dbReference type="Pfam" id="PF13185">
    <property type="entry name" value="GAF_2"/>
    <property type="match status" value="1"/>
</dbReference>
<dbReference type="RefSeq" id="WP_031139677.1">
    <property type="nucleotide sequence ID" value="NZ_JBMVBE010000009.1"/>
</dbReference>
<accession>A0A0M2GN60</accession>
<dbReference type="GO" id="GO:0003723">
    <property type="term" value="F:RNA binding"/>
    <property type="evidence" value="ECO:0007669"/>
    <property type="project" value="InterPro"/>
</dbReference>
<evidence type="ECO:0000259" key="5">
    <source>
        <dbReference type="PROSITE" id="PS50921"/>
    </source>
</evidence>
<sequence length="230" mass="24971">MDWQRYAEQMAQLARDLVGQDSVQATLDAIASSAVKLVEGCDAAGILTVSKGQAVTLAVCGDMVAESDRLQGELGEGPCFDAARRVDGERLFRIADMTRPQPSWPRYSKAARDLGIGSMTGVLLYTEEENFGALNLYSRRPGAFGADIEAAGWLLASHAAVALATARTVDQLEHALETRHAIGEAMGILMERHQLSEDDAFGVLRRISQDHNLKLRDVARRVRADHPGQA</sequence>
<dbReference type="InterPro" id="IPR011006">
    <property type="entry name" value="CheY-like_superfamily"/>
</dbReference>
<dbReference type="SUPFAM" id="SSF55781">
    <property type="entry name" value="GAF domain-like"/>
    <property type="match status" value="1"/>
</dbReference>
<keyword evidence="7" id="KW-1185">Reference proteome</keyword>
<organism evidence="6 7">
    <name type="scientific">Streptomyces variegatus</name>
    <dbReference type="NCBI Taxonomy" id="284040"/>
    <lineage>
        <taxon>Bacteria</taxon>
        <taxon>Bacillati</taxon>
        <taxon>Actinomycetota</taxon>
        <taxon>Actinomycetes</taxon>
        <taxon>Kitasatosporales</taxon>
        <taxon>Streptomycetaceae</taxon>
        <taxon>Streptomyces</taxon>
    </lineage>
</organism>
<comment type="caution">
    <text evidence="6">The sequence shown here is derived from an EMBL/GenBank/DDBJ whole genome shotgun (WGS) entry which is preliminary data.</text>
</comment>
<evidence type="ECO:0000256" key="4">
    <source>
        <dbReference type="ARBA" id="ARBA00023163"/>
    </source>
</evidence>
<evidence type="ECO:0000256" key="2">
    <source>
        <dbReference type="ARBA" id="ARBA00022777"/>
    </source>
</evidence>
<dbReference type="AlphaFoldDB" id="A0A0M2GN60"/>
<dbReference type="GO" id="GO:0016301">
    <property type="term" value="F:kinase activity"/>
    <property type="evidence" value="ECO:0007669"/>
    <property type="project" value="UniProtKB-KW"/>
</dbReference>
<dbReference type="EMBL" id="JYJH01000017">
    <property type="protein sequence ID" value="KJK37317.1"/>
    <property type="molecule type" value="Genomic_DNA"/>
</dbReference>
<keyword evidence="3" id="KW-0805">Transcription regulation</keyword>
<reference evidence="7" key="1">
    <citation type="submission" date="2015-02" db="EMBL/GenBank/DDBJ databases">
        <authorList>
            <person name="Ju K.-S."/>
            <person name="Doroghazi J.R."/>
            <person name="Metcalf W."/>
        </authorList>
    </citation>
    <scope>NUCLEOTIDE SEQUENCE [LARGE SCALE GENOMIC DNA]</scope>
    <source>
        <strain evidence="7">NRRL B-16380</strain>
    </source>
</reference>
<dbReference type="SMART" id="SM01012">
    <property type="entry name" value="ANTAR"/>
    <property type="match status" value="1"/>
</dbReference>
<dbReference type="Pfam" id="PF03861">
    <property type="entry name" value="ANTAR"/>
    <property type="match status" value="1"/>
</dbReference>
<feature type="domain" description="ANTAR" evidence="5">
    <location>
        <begin position="162"/>
        <end position="223"/>
    </location>
</feature>
<evidence type="ECO:0000313" key="6">
    <source>
        <dbReference type="EMBL" id="KJK37317.1"/>
    </source>
</evidence>
<dbReference type="Proteomes" id="UP000034786">
    <property type="component" value="Unassembled WGS sequence"/>
</dbReference>
<gene>
    <name evidence="6" type="ORF">UK15_22865</name>
</gene>
<dbReference type="STRING" id="284040.UK15_22865"/>
<dbReference type="Gene3D" id="3.30.450.40">
    <property type="match status" value="1"/>
</dbReference>
<dbReference type="InterPro" id="IPR005561">
    <property type="entry name" value="ANTAR"/>
</dbReference>
<keyword evidence="2" id="KW-0418">Kinase</keyword>
<keyword evidence="1" id="KW-0808">Transferase</keyword>
<dbReference type="InterPro" id="IPR003018">
    <property type="entry name" value="GAF"/>
</dbReference>
<dbReference type="InterPro" id="IPR012074">
    <property type="entry name" value="GAF_ANTAR"/>
</dbReference>
<evidence type="ECO:0000256" key="1">
    <source>
        <dbReference type="ARBA" id="ARBA00022679"/>
    </source>
</evidence>
<evidence type="ECO:0000313" key="7">
    <source>
        <dbReference type="Proteomes" id="UP000034786"/>
    </source>
</evidence>
<evidence type="ECO:0000256" key="3">
    <source>
        <dbReference type="ARBA" id="ARBA00023015"/>
    </source>
</evidence>
<dbReference type="PATRIC" id="fig|284040.3.peg.2484"/>
<keyword evidence="4" id="KW-0804">Transcription</keyword>
<dbReference type="PROSITE" id="PS50921">
    <property type="entry name" value="ANTAR"/>
    <property type="match status" value="1"/>
</dbReference>
<name>A0A0M2GN60_9ACTN</name>
<dbReference type="PIRSF" id="PIRSF036625">
    <property type="entry name" value="GAF_ANTAR"/>
    <property type="match status" value="1"/>
</dbReference>
<dbReference type="InterPro" id="IPR036388">
    <property type="entry name" value="WH-like_DNA-bd_sf"/>
</dbReference>
<proteinExistence type="predicted"/>
<dbReference type="InterPro" id="IPR029016">
    <property type="entry name" value="GAF-like_dom_sf"/>
</dbReference>
<dbReference type="Gene3D" id="1.10.10.10">
    <property type="entry name" value="Winged helix-like DNA-binding domain superfamily/Winged helix DNA-binding domain"/>
    <property type="match status" value="1"/>
</dbReference>
<protein>
    <submittedName>
        <fullName evidence="6">Antitermination regulator</fullName>
    </submittedName>
</protein>